<feature type="domain" description="Histidine kinase/HSP90-like ATPase" evidence="10">
    <location>
        <begin position="298"/>
        <end position="411"/>
    </location>
</feature>
<dbReference type="InterPro" id="IPR050482">
    <property type="entry name" value="Sensor_HK_TwoCompSys"/>
</dbReference>
<feature type="transmembrane region" description="Helical" evidence="9">
    <location>
        <begin position="55"/>
        <end position="70"/>
    </location>
</feature>
<sequence>MAGRQMLRGGVQWRQCPLAVRDGALAVLLGALAFAPGIAGDGMALGELPVRQLDLLGMAVGLGQCLPLFLRRLRPGVCLAVIGLCFCVGQVRGYAPNFGSEGLLAALYGAGAHLRTRRLVAAALAVSGYAALAAVLRVLGSPERTVDYITFALVLAGCWWAGEWVRARHTAAERQRAFEVQSAAAAERDRIARDLHDVVTHHVTAMVVQADAAQFLLPQAGGRAAESLETISETGRRALAELRFLLGALNGPGDAQTVTRGTATDTRIADLVEQVRRTGQPVEYLEEGEQRATGGGPEVTAYRIVQEALTNALKHAPGQRTAVKVGYTPAEVVLAVTTDGAPSNSAVYVAATRAGTRPAAVEPPRAGAPIARDGGLGLAGLRQRVAVFGGEFSAGPLPGGGFQVVARLPLEAAL</sequence>
<dbReference type="InterPro" id="IPR036890">
    <property type="entry name" value="HATPase_C_sf"/>
</dbReference>
<dbReference type="SUPFAM" id="SSF55874">
    <property type="entry name" value="ATPase domain of HSP90 chaperone/DNA topoisomerase II/histidine kinase"/>
    <property type="match status" value="1"/>
</dbReference>
<dbReference type="InterPro" id="IPR055558">
    <property type="entry name" value="DUF7134"/>
</dbReference>
<dbReference type="Pfam" id="PF02518">
    <property type="entry name" value="HATPase_c"/>
    <property type="match status" value="1"/>
</dbReference>
<keyword evidence="9" id="KW-0472">Membrane</keyword>
<dbReference type="CDD" id="cd16917">
    <property type="entry name" value="HATPase_UhpB-NarQ-NarX-like"/>
    <property type="match status" value="1"/>
</dbReference>
<evidence type="ECO:0000256" key="2">
    <source>
        <dbReference type="ARBA" id="ARBA00012438"/>
    </source>
</evidence>
<reference evidence="13 14" key="1">
    <citation type="submission" date="2024-09" db="EMBL/GenBank/DDBJ databases">
        <authorList>
            <person name="Lee S.D."/>
        </authorList>
    </citation>
    <scope>NUCLEOTIDE SEQUENCE [LARGE SCALE GENOMIC DNA]</scope>
    <source>
        <strain evidence="13 14">N1-3</strain>
    </source>
</reference>
<name>A0ABV6X0G4_9ACTN</name>
<evidence type="ECO:0000256" key="5">
    <source>
        <dbReference type="ARBA" id="ARBA00022741"/>
    </source>
</evidence>
<dbReference type="InterPro" id="IPR003594">
    <property type="entry name" value="HATPase_dom"/>
</dbReference>
<keyword evidence="5" id="KW-0547">Nucleotide-binding</keyword>
<accession>A0ABV6X0G4</accession>
<evidence type="ECO:0000259" key="11">
    <source>
        <dbReference type="Pfam" id="PF07730"/>
    </source>
</evidence>
<dbReference type="Pfam" id="PF23539">
    <property type="entry name" value="DUF7134"/>
    <property type="match status" value="1"/>
</dbReference>
<dbReference type="GO" id="GO:0016301">
    <property type="term" value="F:kinase activity"/>
    <property type="evidence" value="ECO:0007669"/>
    <property type="project" value="UniProtKB-KW"/>
</dbReference>
<evidence type="ECO:0000256" key="7">
    <source>
        <dbReference type="ARBA" id="ARBA00022840"/>
    </source>
</evidence>
<evidence type="ECO:0000256" key="1">
    <source>
        <dbReference type="ARBA" id="ARBA00000085"/>
    </source>
</evidence>
<evidence type="ECO:0000259" key="12">
    <source>
        <dbReference type="Pfam" id="PF23539"/>
    </source>
</evidence>
<comment type="catalytic activity">
    <reaction evidence="1">
        <text>ATP + protein L-histidine = ADP + protein N-phospho-L-histidine.</text>
        <dbReference type="EC" id="2.7.13.3"/>
    </reaction>
</comment>
<evidence type="ECO:0000256" key="3">
    <source>
        <dbReference type="ARBA" id="ARBA00022553"/>
    </source>
</evidence>
<keyword evidence="7" id="KW-0067">ATP-binding</keyword>
<evidence type="ECO:0000313" key="14">
    <source>
        <dbReference type="Proteomes" id="UP001592530"/>
    </source>
</evidence>
<dbReference type="PANTHER" id="PTHR24421">
    <property type="entry name" value="NITRATE/NITRITE SENSOR PROTEIN NARX-RELATED"/>
    <property type="match status" value="1"/>
</dbReference>
<dbReference type="Proteomes" id="UP001592530">
    <property type="component" value="Unassembled WGS sequence"/>
</dbReference>
<feature type="domain" description="Signal transduction histidine kinase subgroup 3 dimerisation and phosphoacceptor" evidence="11">
    <location>
        <begin position="187"/>
        <end position="253"/>
    </location>
</feature>
<keyword evidence="4" id="KW-0808">Transferase</keyword>
<dbReference type="Gene3D" id="1.20.5.1930">
    <property type="match status" value="1"/>
</dbReference>
<keyword evidence="9" id="KW-1133">Transmembrane helix</keyword>
<dbReference type="Gene3D" id="3.30.565.10">
    <property type="entry name" value="Histidine kinase-like ATPase, C-terminal domain"/>
    <property type="match status" value="1"/>
</dbReference>
<evidence type="ECO:0000259" key="10">
    <source>
        <dbReference type="Pfam" id="PF02518"/>
    </source>
</evidence>
<gene>
    <name evidence="13" type="ORF">ACEZDB_12630</name>
</gene>
<protein>
    <recommendedName>
        <fullName evidence="2">histidine kinase</fullName>
        <ecNumber evidence="2">2.7.13.3</ecNumber>
    </recommendedName>
</protein>
<feature type="transmembrane region" description="Helical" evidence="9">
    <location>
        <begin position="146"/>
        <end position="162"/>
    </location>
</feature>
<feature type="domain" description="DUF7134" evidence="12">
    <location>
        <begin position="15"/>
        <end position="169"/>
    </location>
</feature>
<comment type="caution">
    <text evidence="13">The sequence shown here is derived from an EMBL/GenBank/DDBJ whole genome shotgun (WGS) entry which is preliminary data.</text>
</comment>
<keyword evidence="6 13" id="KW-0418">Kinase</keyword>
<dbReference type="PANTHER" id="PTHR24421:SF10">
    <property type="entry name" value="NITRATE_NITRITE SENSOR PROTEIN NARQ"/>
    <property type="match status" value="1"/>
</dbReference>
<evidence type="ECO:0000256" key="4">
    <source>
        <dbReference type="ARBA" id="ARBA00022679"/>
    </source>
</evidence>
<evidence type="ECO:0000256" key="8">
    <source>
        <dbReference type="ARBA" id="ARBA00023012"/>
    </source>
</evidence>
<evidence type="ECO:0000256" key="9">
    <source>
        <dbReference type="SAM" id="Phobius"/>
    </source>
</evidence>
<dbReference type="InterPro" id="IPR011712">
    <property type="entry name" value="Sig_transdc_His_kin_sub3_dim/P"/>
</dbReference>
<keyword evidence="3" id="KW-0597">Phosphoprotein</keyword>
<keyword evidence="9" id="KW-0812">Transmembrane</keyword>
<evidence type="ECO:0000313" key="13">
    <source>
        <dbReference type="EMBL" id="MFC1431488.1"/>
    </source>
</evidence>
<evidence type="ECO:0000256" key="6">
    <source>
        <dbReference type="ARBA" id="ARBA00022777"/>
    </source>
</evidence>
<dbReference type="EMBL" id="JBHEZY010000004">
    <property type="protein sequence ID" value="MFC1431488.1"/>
    <property type="molecule type" value="Genomic_DNA"/>
</dbReference>
<feature type="transmembrane region" description="Helical" evidence="9">
    <location>
        <begin position="119"/>
        <end position="139"/>
    </location>
</feature>
<proteinExistence type="predicted"/>
<feature type="transmembrane region" description="Helical" evidence="9">
    <location>
        <begin position="77"/>
        <end position="95"/>
    </location>
</feature>
<dbReference type="EC" id="2.7.13.3" evidence="2"/>
<organism evidence="13 14">
    <name type="scientific">Streptacidiphilus alkalitolerans</name>
    <dbReference type="NCBI Taxonomy" id="3342712"/>
    <lineage>
        <taxon>Bacteria</taxon>
        <taxon>Bacillati</taxon>
        <taxon>Actinomycetota</taxon>
        <taxon>Actinomycetes</taxon>
        <taxon>Kitasatosporales</taxon>
        <taxon>Streptomycetaceae</taxon>
        <taxon>Streptacidiphilus</taxon>
    </lineage>
</organism>
<keyword evidence="8" id="KW-0902">Two-component regulatory system</keyword>
<dbReference type="Pfam" id="PF07730">
    <property type="entry name" value="HisKA_3"/>
    <property type="match status" value="1"/>
</dbReference>